<dbReference type="PROSITE" id="PS00747">
    <property type="entry name" value="GLUTR"/>
    <property type="match status" value="1"/>
</dbReference>
<dbReference type="HAMAP" id="MF_00087">
    <property type="entry name" value="Glu_tRNA_reductase"/>
    <property type="match status" value="1"/>
</dbReference>
<dbReference type="FunFam" id="3.30.460.30:FF:000001">
    <property type="entry name" value="Glutamyl-tRNA reductase"/>
    <property type="match status" value="1"/>
</dbReference>
<sequence>MTLWLLGLNHQTAPVDLRERVAFAGEALGRALGALRALPGVSEAALLSTCNRTEVYAMAEDGQVLADWLEGHGAGISAYLYRHRDADAVRHLFRVATGLDSMVLGEPQILGQVKDAWARAREHGALGSRLDRLFQQTFAVAKRARTDTRIGVNPVSVASTAVRLAQDSFAPLADSTVLLIGAGETIELAARHLVKGGVRRLLVANRTLAHAQALAERHGGYALPLTELDRHLAEADIVFSATAAREPVLLRTQVEAALAVRRRKPVLLFDLAVPRDIEAGVAALDDAYLYTVDDLERAVEDNRRGRHEAAEAAEAIIDLQVSRFMETVRAGERQDTLRRLRAMGDAAREEILARARQQLASGRDPDEVLQFLAHTLTNRLLHPPTAALREAALAGDTELVRAADRLFPARAPYSHPAAANLPPPRLPDDPEPAPQA</sequence>
<evidence type="ECO:0000256" key="7">
    <source>
        <dbReference type="ARBA" id="ARBA00047464"/>
    </source>
</evidence>
<feature type="site" description="Important for activity" evidence="9 13">
    <location>
        <position position="91"/>
    </location>
</feature>
<dbReference type="InterPro" id="IPR015896">
    <property type="entry name" value="4pyrrol_synth_GluRdtase_dimer"/>
</dbReference>
<evidence type="ECO:0000256" key="10">
    <source>
        <dbReference type="PIRSR" id="PIRSR000445-1"/>
    </source>
</evidence>
<evidence type="ECO:0000313" key="20">
    <source>
        <dbReference type="Proteomes" id="UP000321583"/>
    </source>
</evidence>
<evidence type="ECO:0000256" key="13">
    <source>
        <dbReference type="PIRSR" id="PIRSR000445-4"/>
    </source>
</evidence>
<dbReference type="Pfam" id="PF05201">
    <property type="entry name" value="GlutR_N"/>
    <property type="match status" value="1"/>
</dbReference>
<dbReference type="GO" id="GO:0008883">
    <property type="term" value="F:glutamyl-tRNA reductase activity"/>
    <property type="evidence" value="ECO:0007669"/>
    <property type="project" value="UniProtKB-UniRule"/>
</dbReference>
<feature type="binding site" evidence="9 12">
    <location>
        <begin position="181"/>
        <end position="186"/>
    </location>
    <ligand>
        <name>NADP(+)</name>
        <dbReference type="ChEBI" id="CHEBI:58349"/>
    </ligand>
</feature>
<evidence type="ECO:0000256" key="3">
    <source>
        <dbReference type="ARBA" id="ARBA00012970"/>
    </source>
</evidence>
<dbReference type="FunFam" id="3.40.50.720:FF:000031">
    <property type="entry name" value="Glutamyl-tRNA reductase"/>
    <property type="match status" value="1"/>
</dbReference>
<comment type="subunit">
    <text evidence="9">Homodimer.</text>
</comment>
<evidence type="ECO:0000256" key="12">
    <source>
        <dbReference type="PIRSR" id="PIRSR000445-3"/>
    </source>
</evidence>
<comment type="domain">
    <text evidence="9">Possesses an unusual extended V-shaped dimeric structure with each monomer consisting of three distinct domains arranged along a curved 'spinal' alpha-helix. The N-terminal catalytic domain specifically recognizes the glutamate moiety of the substrate. The second domain is the NADPH-binding domain, and the third C-terminal domain is responsible for dimerization.</text>
</comment>
<keyword evidence="4 9" id="KW-0521">NADP</keyword>
<dbReference type="InterPro" id="IPR015895">
    <property type="entry name" value="4pyrrol_synth_GluRdtase_N"/>
</dbReference>
<dbReference type="InterPro" id="IPR036453">
    <property type="entry name" value="GluRdtase_dimer_dom_sf"/>
</dbReference>
<evidence type="ECO:0000256" key="1">
    <source>
        <dbReference type="ARBA" id="ARBA00005059"/>
    </source>
</evidence>
<dbReference type="InterPro" id="IPR036343">
    <property type="entry name" value="GluRdtase_N_sf"/>
</dbReference>
<evidence type="ECO:0000256" key="14">
    <source>
        <dbReference type="RuleBase" id="RU000584"/>
    </source>
</evidence>
<comment type="function">
    <text evidence="9">Catalyzes the NADPH-dependent reduction of glutamyl-tRNA(Glu) to glutamate 1-semialdehyde (GSA).</text>
</comment>
<evidence type="ECO:0000259" key="17">
    <source>
        <dbReference type="Pfam" id="PF01488"/>
    </source>
</evidence>
<keyword evidence="5 9" id="KW-0560">Oxidoreductase</keyword>
<evidence type="ECO:0000256" key="8">
    <source>
        <dbReference type="ARBA" id="ARBA00068659"/>
    </source>
</evidence>
<organism evidence="19 20">
    <name type="scientific">Pseudoxanthomonas taiwanensis J19</name>
    <dbReference type="NCBI Taxonomy" id="935569"/>
    <lineage>
        <taxon>Bacteria</taxon>
        <taxon>Pseudomonadati</taxon>
        <taxon>Pseudomonadota</taxon>
        <taxon>Gammaproteobacteria</taxon>
        <taxon>Lysobacterales</taxon>
        <taxon>Lysobacteraceae</taxon>
        <taxon>Pseudoxanthomonas</taxon>
    </lineage>
</organism>
<comment type="similarity">
    <text evidence="2 9 14">Belongs to the glutamyl-tRNA reductase family.</text>
</comment>
<dbReference type="Gene3D" id="3.40.50.720">
    <property type="entry name" value="NAD(P)-binding Rossmann-like Domain"/>
    <property type="match status" value="1"/>
</dbReference>
<evidence type="ECO:0000256" key="6">
    <source>
        <dbReference type="ARBA" id="ARBA00023244"/>
    </source>
</evidence>
<reference evidence="19 20" key="1">
    <citation type="submission" date="2019-07" db="EMBL/GenBank/DDBJ databases">
        <title>Genome sequencing of lignin-degrading bacterial isolates.</title>
        <authorList>
            <person name="Gladden J."/>
        </authorList>
    </citation>
    <scope>NUCLEOTIDE SEQUENCE [LARGE SCALE GENOMIC DNA]</scope>
    <source>
        <strain evidence="19 20">J19</strain>
    </source>
</reference>
<dbReference type="SUPFAM" id="SSF69075">
    <property type="entry name" value="Glutamyl tRNA-reductase dimerization domain"/>
    <property type="match status" value="1"/>
</dbReference>
<evidence type="ECO:0000256" key="2">
    <source>
        <dbReference type="ARBA" id="ARBA00005916"/>
    </source>
</evidence>
<feature type="domain" description="Glutamyl-tRNA reductase N-terminal" evidence="18">
    <location>
        <begin position="6"/>
        <end position="148"/>
    </location>
</feature>
<evidence type="ECO:0000259" key="18">
    <source>
        <dbReference type="Pfam" id="PF05201"/>
    </source>
</evidence>
<dbReference type="Pfam" id="PF01488">
    <property type="entry name" value="Shikimate_DH"/>
    <property type="match status" value="1"/>
</dbReference>
<dbReference type="InterPro" id="IPR000343">
    <property type="entry name" value="4pyrrol_synth_GluRdtase"/>
</dbReference>
<name>A0A562D5Y2_9GAMM</name>
<keyword evidence="20" id="KW-1185">Reference proteome</keyword>
<evidence type="ECO:0000256" key="5">
    <source>
        <dbReference type="ARBA" id="ARBA00023002"/>
    </source>
</evidence>
<evidence type="ECO:0000259" key="16">
    <source>
        <dbReference type="Pfam" id="PF00745"/>
    </source>
</evidence>
<dbReference type="EC" id="1.2.1.70" evidence="3 9"/>
<feature type="binding site" evidence="9 11">
    <location>
        <begin position="106"/>
        <end position="108"/>
    </location>
    <ligand>
        <name>substrate</name>
    </ligand>
</feature>
<comment type="catalytic activity">
    <reaction evidence="7 9 14">
        <text>(S)-4-amino-5-oxopentanoate + tRNA(Glu) + NADP(+) = L-glutamyl-tRNA(Glu) + NADPH + H(+)</text>
        <dbReference type="Rhea" id="RHEA:12344"/>
        <dbReference type="Rhea" id="RHEA-COMP:9663"/>
        <dbReference type="Rhea" id="RHEA-COMP:9680"/>
        <dbReference type="ChEBI" id="CHEBI:15378"/>
        <dbReference type="ChEBI" id="CHEBI:57501"/>
        <dbReference type="ChEBI" id="CHEBI:57783"/>
        <dbReference type="ChEBI" id="CHEBI:58349"/>
        <dbReference type="ChEBI" id="CHEBI:78442"/>
        <dbReference type="ChEBI" id="CHEBI:78520"/>
        <dbReference type="EC" id="1.2.1.70"/>
    </reaction>
</comment>
<dbReference type="OrthoDB" id="110209at2"/>
<feature type="binding site" evidence="9 11">
    <location>
        <position position="112"/>
    </location>
    <ligand>
        <name>substrate</name>
    </ligand>
</feature>
<comment type="caution">
    <text evidence="19">The sequence shown here is derived from an EMBL/GenBank/DDBJ whole genome shotgun (WGS) entry which is preliminary data.</text>
</comment>
<feature type="active site" description="Nucleophile" evidence="9 10">
    <location>
        <position position="50"/>
    </location>
</feature>
<dbReference type="InterPro" id="IPR018214">
    <property type="entry name" value="GluRdtase_CS"/>
</dbReference>
<dbReference type="AlphaFoldDB" id="A0A562D5Y2"/>
<dbReference type="CDD" id="cd05213">
    <property type="entry name" value="NAD_bind_Glutamyl_tRNA_reduct"/>
    <property type="match status" value="1"/>
</dbReference>
<dbReference type="UniPathway" id="UPA00251">
    <property type="reaction ID" value="UER00316"/>
</dbReference>
<dbReference type="SUPFAM" id="SSF69742">
    <property type="entry name" value="Glutamyl tRNA-reductase catalytic, N-terminal domain"/>
    <property type="match status" value="1"/>
</dbReference>
<evidence type="ECO:0000313" key="19">
    <source>
        <dbReference type="EMBL" id="TWH05177.1"/>
    </source>
</evidence>
<comment type="pathway">
    <text evidence="1 9 14">Porphyrin-containing compound metabolism; protoporphyrin-IX biosynthesis; 5-aminolevulinate from L-glutamyl-tRNA(Glu): step 1/2.</text>
</comment>
<dbReference type="Pfam" id="PF00745">
    <property type="entry name" value="GlutR_dimer"/>
    <property type="match status" value="1"/>
</dbReference>
<dbReference type="PANTHER" id="PTHR43013:SF1">
    <property type="entry name" value="GLUTAMYL-TRNA REDUCTASE"/>
    <property type="match status" value="1"/>
</dbReference>
<dbReference type="GO" id="GO:0019353">
    <property type="term" value="P:protoporphyrinogen IX biosynthetic process from glutamate"/>
    <property type="evidence" value="ECO:0007669"/>
    <property type="project" value="TreeGrafter"/>
</dbReference>
<evidence type="ECO:0000256" key="4">
    <source>
        <dbReference type="ARBA" id="ARBA00022857"/>
    </source>
</evidence>
<feature type="binding site" evidence="9 11">
    <location>
        <begin position="49"/>
        <end position="52"/>
    </location>
    <ligand>
        <name>substrate</name>
    </ligand>
</feature>
<comment type="miscellaneous">
    <text evidence="9">During catalysis, the active site Cys acts as a nucleophile attacking the alpha-carbonyl group of tRNA-bound glutamate with the formation of a thioester intermediate between enzyme and glutamate, and the concomitant release of tRNA(Glu). The thioester intermediate is finally reduced by direct hydride transfer from NADPH, to form the product GSA.</text>
</comment>
<gene>
    <name evidence="9" type="primary">hemA</name>
    <name evidence="19" type="ORF">L613_006000000090</name>
</gene>
<dbReference type="Proteomes" id="UP000321583">
    <property type="component" value="Unassembled WGS sequence"/>
</dbReference>
<evidence type="ECO:0000256" key="11">
    <source>
        <dbReference type="PIRSR" id="PIRSR000445-2"/>
    </source>
</evidence>
<dbReference type="EMBL" id="VLJS01000092">
    <property type="protein sequence ID" value="TWH05177.1"/>
    <property type="molecule type" value="Genomic_DNA"/>
</dbReference>
<dbReference type="Gene3D" id="3.30.460.30">
    <property type="entry name" value="Glutamyl-tRNA reductase, N-terminal domain"/>
    <property type="match status" value="1"/>
</dbReference>
<dbReference type="SUPFAM" id="SSF51735">
    <property type="entry name" value="NAD(P)-binding Rossmann-fold domains"/>
    <property type="match status" value="1"/>
</dbReference>
<feature type="binding site" evidence="9 11">
    <location>
        <position position="101"/>
    </location>
    <ligand>
        <name>substrate</name>
    </ligand>
</feature>
<keyword evidence="6 9" id="KW-0627">Porphyrin biosynthesis</keyword>
<protein>
    <recommendedName>
        <fullName evidence="8 9">Glutamyl-tRNA reductase</fullName>
        <shortName evidence="9">GluTR</shortName>
        <ecNumber evidence="3 9">1.2.1.70</ecNumber>
    </recommendedName>
</protein>
<dbReference type="InterPro" id="IPR006151">
    <property type="entry name" value="Shikm_DH/Glu-tRNA_Rdtase"/>
</dbReference>
<dbReference type="PANTHER" id="PTHR43013">
    <property type="entry name" value="GLUTAMYL-TRNA REDUCTASE"/>
    <property type="match status" value="1"/>
</dbReference>
<accession>A0A562D5Y2</accession>
<dbReference type="RefSeq" id="WP_028915648.1">
    <property type="nucleotide sequence ID" value="NZ_VLJS01000092.1"/>
</dbReference>
<proteinExistence type="inferred from homology"/>
<evidence type="ECO:0000256" key="15">
    <source>
        <dbReference type="SAM" id="MobiDB-lite"/>
    </source>
</evidence>
<feature type="domain" description="Quinate/shikimate 5-dehydrogenase/glutamyl-tRNA reductase" evidence="17">
    <location>
        <begin position="164"/>
        <end position="297"/>
    </location>
</feature>
<dbReference type="PIRSF" id="PIRSF000445">
    <property type="entry name" value="4pyrrol_synth_GluRdtase"/>
    <property type="match status" value="1"/>
</dbReference>
<feature type="region of interest" description="Disordered" evidence="15">
    <location>
        <begin position="413"/>
        <end position="436"/>
    </location>
</feature>
<feature type="domain" description="Tetrapyrrole biosynthesis glutamyl-tRNA reductase dimerisation" evidence="16">
    <location>
        <begin position="312"/>
        <end position="407"/>
    </location>
</feature>
<dbReference type="NCBIfam" id="TIGR01035">
    <property type="entry name" value="hemA"/>
    <property type="match status" value="1"/>
</dbReference>
<dbReference type="GO" id="GO:0050661">
    <property type="term" value="F:NADP binding"/>
    <property type="evidence" value="ECO:0007669"/>
    <property type="project" value="InterPro"/>
</dbReference>
<dbReference type="InterPro" id="IPR036291">
    <property type="entry name" value="NAD(P)-bd_dom_sf"/>
</dbReference>
<evidence type="ECO:0000256" key="9">
    <source>
        <dbReference type="HAMAP-Rule" id="MF_00087"/>
    </source>
</evidence>